<comment type="similarity">
    <text evidence="2">Belongs to the asparagine synthetase family.</text>
</comment>
<dbReference type="Pfam" id="PF13537">
    <property type="entry name" value="GATase_7"/>
    <property type="match status" value="1"/>
</dbReference>
<proteinExistence type="inferred from homology"/>
<dbReference type="InterPro" id="IPR006426">
    <property type="entry name" value="Asn_synth_AEB"/>
</dbReference>
<evidence type="ECO:0000256" key="7">
    <source>
        <dbReference type="ARBA" id="ARBA00048741"/>
    </source>
</evidence>
<keyword evidence="4" id="KW-0547">Nucleotide-binding</keyword>
<evidence type="ECO:0000256" key="3">
    <source>
        <dbReference type="ARBA" id="ARBA00012737"/>
    </source>
</evidence>
<keyword evidence="11" id="KW-1185">Reference proteome</keyword>
<evidence type="ECO:0000256" key="1">
    <source>
        <dbReference type="ARBA" id="ARBA00005187"/>
    </source>
</evidence>
<dbReference type="Pfam" id="PF00733">
    <property type="entry name" value="Asn_synthase"/>
    <property type="match status" value="1"/>
</dbReference>
<keyword evidence="5" id="KW-0067">ATP-binding</keyword>
<dbReference type="InterPro" id="IPR014729">
    <property type="entry name" value="Rossmann-like_a/b/a_fold"/>
</dbReference>
<dbReference type="SUPFAM" id="SSF52402">
    <property type="entry name" value="Adenine nucleotide alpha hydrolases-like"/>
    <property type="match status" value="1"/>
</dbReference>
<evidence type="ECO:0000256" key="6">
    <source>
        <dbReference type="ARBA" id="ARBA00022888"/>
    </source>
</evidence>
<dbReference type="InterPro" id="IPR001962">
    <property type="entry name" value="Asn_synthase"/>
</dbReference>
<comment type="catalytic activity">
    <reaction evidence="7">
        <text>L-aspartate + L-glutamine + ATP + H2O = L-asparagine + L-glutamate + AMP + diphosphate + H(+)</text>
        <dbReference type="Rhea" id="RHEA:12228"/>
        <dbReference type="ChEBI" id="CHEBI:15377"/>
        <dbReference type="ChEBI" id="CHEBI:15378"/>
        <dbReference type="ChEBI" id="CHEBI:29985"/>
        <dbReference type="ChEBI" id="CHEBI:29991"/>
        <dbReference type="ChEBI" id="CHEBI:30616"/>
        <dbReference type="ChEBI" id="CHEBI:33019"/>
        <dbReference type="ChEBI" id="CHEBI:58048"/>
        <dbReference type="ChEBI" id="CHEBI:58359"/>
        <dbReference type="ChEBI" id="CHEBI:456215"/>
        <dbReference type="EC" id="6.3.5.4"/>
    </reaction>
</comment>
<sequence>MKMWIALHGGSDHAWNNWTRSLSVWLQDTVTAVATYEGGAIKMAEFCYRYQTNSKEPPRKERLRSPFVMDGWLTHPNSGFQRADKLSGPQRAELHSLLSNRPQEMLRASHGDFTVAVWEESSQTLYIGSDGYGTRPIYYWKGPSNELYVSNDLRALLHAEAVPFAIDYERCAMYLSSQYAVGENSFDENTFFQEIKKVPDATLSVWKDNRLAHRSYWGIEDLAQLPMLQTDAVPLFRERLIEVVNERLYHEKTILEVSGGLDSAGVLAAALAGGNRERILGVNISFAGDDMIQSHDRDVVRKLFQDLQLPGIIILGDNTLRIANAELGRDPLWYLDGPDPRANVLVNEMYNALANEFQTDLGLTGEGGDFLFSGEHYVLDSLLRQKKFKAFGQALWEWADKSLSRAVKLGFAYGIAPFLPGLNNYLYYKLAWADTVCEMPDYFTQTHLNRESRSKQEDYQRYAKSQPLKYWGRRYHYDYTWPRASYLDAVGVSMQNMHPFYDRRIMELSFSVPTEQHYDLKRGKVENYYGTKMLIRKAFTDILPPYLYDRVTKTSYAHMARKSLQNEKRNLLQLFDRSGEVQLHTLGVIDKEKFWDHLVGTLIRSTDVNNDLGMSYQFLRAVIDMEIWLQEMSRGRHHVLERAKPCNPRWLADVELIGESRRPQHLAR</sequence>
<feature type="domain" description="Glutamine amidotransferase type-2" evidence="9">
    <location>
        <begin position="101"/>
        <end position="157"/>
    </location>
</feature>
<dbReference type="Gene3D" id="3.40.50.620">
    <property type="entry name" value="HUPs"/>
    <property type="match status" value="1"/>
</dbReference>
<dbReference type="AlphaFoldDB" id="A0A3M8B1M6"/>
<accession>A0A3M8B1M6</accession>
<reference evidence="10 11" key="1">
    <citation type="submission" date="2018-10" db="EMBL/GenBank/DDBJ databases">
        <title>Phylogenomics of Brevibacillus.</title>
        <authorList>
            <person name="Dunlap C."/>
        </authorList>
    </citation>
    <scope>NUCLEOTIDE SEQUENCE [LARGE SCALE GENOMIC DNA]</scope>
    <source>
        <strain evidence="10 11">DSM 100115</strain>
    </source>
</reference>
<dbReference type="GO" id="GO:0005524">
    <property type="term" value="F:ATP binding"/>
    <property type="evidence" value="ECO:0007669"/>
    <property type="project" value="UniProtKB-KW"/>
</dbReference>
<comment type="caution">
    <text evidence="10">The sequence shown here is derived from an EMBL/GenBank/DDBJ whole genome shotgun (WGS) entry which is preliminary data.</text>
</comment>
<evidence type="ECO:0000256" key="4">
    <source>
        <dbReference type="ARBA" id="ARBA00022741"/>
    </source>
</evidence>
<dbReference type="SUPFAM" id="SSF56235">
    <property type="entry name" value="N-terminal nucleophile aminohydrolases (Ntn hydrolases)"/>
    <property type="match status" value="1"/>
</dbReference>
<dbReference type="Gene3D" id="3.60.20.10">
    <property type="entry name" value="Glutamine Phosphoribosylpyrophosphate, subunit 1, domain 1"/>
    <property type="match status" value="1"/>
</dbReference>
<dbReference type="InterPro" id="IPR051786">
    <property type="entry name" value="ASN_synthetase/amidase"/>
</dbReference>
<dbReference type="InterPro" id="IPR017932">
    <property type="entry name" value="GATase_2_dom"/>
</dbReference>
<dbReference type="EMBL" id="RHHS01000024">
    <property type="protein sequence ID" value="RNB57356.1"/>
    <property type="molecule type" value="Genomic_DNA"/>
</dbReference>
<dbReference type="GO" id="GO:0006529">
    <property type="term" value="P:asparagine biosynthetic process"/>
    <property type="evidence" value="ECO:0007669"/>
    <property type="project" value="UniProtKB-KW"/>
</dbReference>
<gene>
    <name evidence="10" type="ORF">EDM57_10320</name>
</gene>
<feature type="domain" description="Asparagine synthetase" evidence="8">
    <location>
        <begin position="236"/>
        <end position="598"/>
    </location>
</feature>
<dbReference type="GO" id="GO:0004066">
    <property type="term" value="F:asparagine synthase (glutamine-hydrolyzing) activity"/>
    <property type="evidence" value="ECO:0007669"/>
    <property type="project" value="UniProtKB-EC"/>
</dbReference>
<dbReference type="PANTHER" id="PTHR43284:SF1">
    <property type="entry name" value="ASPARAGINE SYNTHETASE"/>
    <property type="match status" value="1"/>
</dbReference>
<dbReference type="EC" id="6.3.5.4" evidence="3"/>
<dbReference type="InterPro" id="IPR029055">
    <property type="entry name" value="Ntn_hydrolases_N"/>
</dbReference>
<comment type="pathway">
    <text evidence="1">Amino-acid biosynthesis; L-asparagine biosynthesis; L-asparagine from L-aspartate (L-Gln route): step 1/1.</text>
</comment>
<keyword evidence="6" id="KW-0061">Asparagine biosynthesis</keyword>
<dbReference type="PIRSF" id="PIRSF001589">
    <property type="entry name" value="Asn_synthetase_glu-h"/>
    <property type="match status" value="1"/>
</dbReference>
<evidence type="ECO:0000259" key="8">
    <source>
        <dbReference type="Pfam" id="PF00733"/>
    </source>
</evidence>
<evidence type="ECO:0000313" key="10">
    <source>
        <dbReference type="EMBL" id="RNB57356.1"/>
    </source>
</evidence>
<evidence type="ECO:0000313" key="11">
    <source>
        <dbReference type="Proteomes" id="UP000268829"/>
    </source>
</evidence>
<evidence type="ECO:0000256" key="5">
    <source>
        <dbReference type="ARBA" id="ARBA00022840"/>
    </source>
</evidence>
<organism evidence="10 11">
    <name type="scientific">Brevibacillus gelatini</name>
    <dbReference type="NCBI Taxonomy" id="1655277"/>
    <lineage>
        <taxon>Bacteria</taxon>
        <taxon>Bacillati</taxon>
        <taxon>Bacillota</taxon>
        <taxon>Bacilli</taxon>
        <taxon>Bacillales</taxon>
        <taxon>Paenibacillaceae</taxon>
        <taxon>Brevibacillus</taxon>
    </lineage>
</organism>
<keyword evidence="6" id="KW-0028">Amino-acid biosynthesis</keyword>
<dbReference type="Proteomes" id="UP000268829">
    <property type="component" value="Unassembled WGS sequence"/>
</dbReference>
<evidence type="ECO:0000256" key="2">
    <source>
        <dbReference type="ARBA" id="ARBA00005752"/>
    </source>
</evidence>
<dbReference type="OrthoDB" id="2455313at2"/>
<dbReference type="RefSeq" id="WP_122904685.1">
    <property type="nucleotide sequence ID" value="NZ_RHHS01000024.1"/>
</dbReference>
<protein>
    <recommendedName>
        <fullName evidence="3">asparagine synthase (glutamine-hydrolyzing)</fullName>
        <ecNumber evidence="3">6.3.5.4</ecNumber>
    </recommendedName>
</protein>
<dbReference type="PANTHER" id="PTHR43284">
    <property type="entry name" value="ASPARAGINE SYNTHETASE (GLUTAMINE-HYDROLYZING)"/>
    <property type="match status" value="1"/>
</dbReference>
<name>A0A3M8B1M6_9BACL</name>
<evidence type="ECO:0000259" key="9">
    <source>
        <dbReference type="Pfam" id="PF13537"/>
    </source>
</evidence>